<feature type="non-terminal residue" evidence="1">
    <location>
        <position position="1"/>
    </location>
</feature>
<sequence length="161" mass="18298">DIVARRALNPHQRCEFVYCGKKNKSGGVTVVRFSLYEGTLLRKFISRILDEIHIDSGRTESIPFFESSPERAFEVLSQENKSVFWDKSDIELESVRGRVIFNRIQGSYELILNCPVSAEVTKKLKGWVGPTLYFSYAGIKDLESYLVNIGMTSVEKQALVP</sequence>
<accession>A0A8J2PGJ3</accession>
<keyword evidence="2" id="KW-1185">Reference proteome</keyword>
<organism evidence="1 2">
    <name type="scientific">Allacma fusca</name>
    <dbReference type="NCBI Taxonomy" id="39272"/>
    <lineage>
        <taxon>Eukaryota</taxon>
        <taxon>Metazoa</taxon>
        <taxon>Ecdysozoa</taxon>
        <taxon>Arthropoda</taxon>
        <taxon>Hexapoda</taxon>
        <taxon>Collembola</taxon>
        <taxon>Symphypleona</taxon>
        <taxon>Sminthuridae</taxon>
        <taxon>Allacma</taxon>
    </lineage>
</organism>
<dbReference type="Proteomes" id="UP000708208">
    <property type="component" value="Unassembled WGS sequence"/>
</dbReference>
<reference evidence="1" key="1">
    <citation type="submission" date="2021-06" db="EMBL/GenBank/DDBJ databases">
        <authorList>
            <person name="Hodson N. C."/>
            <person name="Mongue J. A."/>
            <person name="Jaron S. K."/>
        </authorList>
    </citation>
    <scope>NUCLEOTIDE SEQUENCE</scope>
</reference>
<dbReference type="AlphaFoldDB" id="A0A8J2PGJ3"/>
<comment type="caution">
    <text evidence="1">The sequence shown here is derived from an EMBL/GenBank/DDBJ whole genome shotgun (WGS) entry which is preliminary data.</text>
</comment>
<dbReference type="EMBL" id="CAJVCH010526507">
    <property type="protein sequence ID" value="CAG7822493.1"/>
    <property type="molecule type" value="Genomic_DNA"/>
</dbReference>
<proteinExistence type="predicted"/>
<evidence type="ECO:0000313" key="1">
    <source>
        <dbReference type="EMBL" id="CAG7822493.1"/>
    </source>
</evidence>
<gene>
    <name evidence="1" type="ORF">AFUS01_LOCUS32763</name>
</gene>
<name>A0A8J2PGJ3_9HEXA</name>
<evidence type="ECO:0000313" key="2">
    <source>
        <dbReference type="Proteomes" id="UP000708208"/>
    </source>
</evidence>
<protein>
    <submittedName>
        <fullName evidence="1">Uncharacterized protein</fullName>
    </submittedName>
</protein>